<dbReference type="SUPFAM" id="SSF55486">
    <property type="entry name" value="Metalloproteases ('zincins'), catalytic domain"/>
    <property type="match status" value="1"/>
</dbReference>
<keyword evidence="5" id="KW-0378">Hydrolase</keyword>
<dbReference type="RefSeq" id="WP_253654687.1">
    <property type="nucleotide sequence ID" value="NZ_BAAAOE010000002.1"/>
</dbReference>
<dbReference type="Gene3D" id="3.40.390.10">
    <property type="entry name" value="Collagenase (Catalytic Domain)"/>
    <property type="match status" value="1"/>
</dbReference>
<name>A0ABT1H5I2_9NOCA</name>
<proteinExistence type="inferred from homology"/>
<dbReference type="Proteomes" id="UP001205740">
    <property type="component" value="Unassembled WGS sequence"/>
</dbReference>
<keyword evidence="7" id="KW-0482">Metalloprotease</keyword>
<gene>
    <name evidence="10" type="ORF">LX12_002287</name>
</gene>
<evidence type="ECO:0000313" key="11">
    <source>
        <dbReference type="Proteomes" id="UP001205740"/>
    </source>
</evidence>
<feature type="domain" description="Peptidase M13 C-terminal" evidence="8">
    <location>
        <begin position="483"/>
        <end position="682"/>
    </location>
</feature>
<evidence type="ECO:0000256" key="4">
    <source>
        <dbReference type="ARBA" id="ARBA00022723"/>
    </source>
</evidence>
<evidence type="ECO:0000313" key="10">
    <source>
        <dbReference type="EMBL" id="MCP2161092.1"/>
    </source>
</evidence>
<dbReference type="PANTHER" id="PTHR11733:SF167">
    <property type="entry name" value="FI17812P1-RELATED"/>
    <property type="match status" value="1"/>
</dbReference>
<accession>A0ABT1H5I2</accession>
<dbReference type="PROSITE" id="PS51885">
    <property type="entry name" value="NEPRILYSIN"/>
    <property type="match status" value="1"/>
</dbReference>
<evidence type="ECO:0000256" key="6">
    <source>
        <dbReference type="ARBA" id="ARBA00022833"/>
    </source>
</evidence>
<dbReference type="PANTHER" id="PTHR11733">
    <property type="entry name" value="ZINC METALLOPROTEASE FAMILY M13 NEPRILYSIN-RELATED"/>
    <property type="match status" value="1"/>
</dbReference>
<evidence type="ECO:0000259" key="8">
    <source>
        <dbReference type="Pfam" id="PF01431"/>
    </source>
</evidence>
<comment type="cofactor">
    <cofactor evidence="1">
        <name>Zn(2+)</name>
        <dbReference type="ChEBI" id="CHEBI:29105"/>
    </cofactor>
</comment>
<keyword evidence="4" id="KW-0479">Metal-binding</keyword>
<dbReference type="InterPro" id="IPR018497">
    <property type="entry name" value="Peptidase_M13_C"/>
</dbReference>
<evidence type="ECO:0000256" key="5">
    <source>
        <dbReference type="ARBA" id="ARBA00022801"/>
    </source>
</evidence>
<dbReference type="PROSITE" id="PS51318">
    <property type="entry name" value="TAT"/>
    <property type="match status" value="1"/>
</dbReference>
<dbReference type="InterPro" id="IPR042089">
    <property type="entry name" value="Peptidase_M13_dom_2"/>
</dbReference>
<dbReference type="Pfam" id="PF05649">
    <property type="entry name" value="Peptidase_M13_N"/>
    <property type="match status" value="1"/>
</dbReference>
<feature type="domain" description="Peptidase M13 N-terminal" evidence="9">
    <location>
        <begin position="57"/>
        <end position="431"/>
    </location>
</feature>
<dbReference type="PROSITE" id="PS51257">
    <property type="entry name" value="PROKAR_LIPOPROTEIN"/>
    <property type="match status" value="1"/>
</dbReference>
<dbReference type="Gene3D" id="1.10.1380.10">
    <property type="entry name" value="Neutral endopeptidase , domain2"/>
    <property type="match status" value="1"/>
</dbReference>
<dbReference type="Pfam" id="PF01431">
    <property type="entry name" value="Peptidase_M13"/>
    <property type="match status" value="1"/>
</dbReference>
<protein>
    <submittedName>
        <fullName evidence="10">Endopeptidase</fullName>
    </submittedName>
</protein>
<evidence type="ECO:0000256" key="7">
    <source>
        <dbReference type="ARBA" id="ARBA00023049"/>
    </source>
</evidence>
<dbReference type="InterPro" id="IPR024079">
    <property type="entry name" value="MetalloPept_cat_dom_sf"/>
</dbReference>
<dbReference type="InterPro" id="IPR000718">
    <property type="entry name" value="Peptidase_M13"/>
</dbReference>
<comment type="similarity">
    <text evidence="2">Belongs to the peptidase M13 family.</text>
</comment>
<sequence length="685" mass="74882">MTDRAAHPTVPTLGRRAFLAGVGGLALTGVLAACGDDTPRRPALTPDLSGLDTAVPPNADLYRYVNGGWLAGYQIPADKAGYSTFDELSDEAEKQLRQIIEGIGSDASGEDAQIRDLYRGFMDTSRIDAAGVTPVRPLLDAIDAAPDKTTLTRGLAALSTAGATGIVDLYIAPDQADSTRYVANIVQSGIGLPDESYYREASYAEDRAKYVQYLTTIARLAGLSDPQGRAQRAMSVETAVAAGHLTTVESRDAKKTYNPRSWAQFTAEAPGIDWAAWRAGLGLRDDALAQVVVAGPKSVSTAAQVWTDTPIDTLRDYMRMNVLRSYARYVATPFRSAHFDFFSRTLNGVEKEPERWKSGVALVDSLLGEALGKKYVAKHFAGSAKDDARDLVANLVEAYRRSFATITWFSASTRKEANTKLDKLTVKIGYPDKWKDYSGLTIDADDVVESVRNGQMFAARREFAKLGTKVDKTEWQMTPQTVNAYYDPTFNEIVFPAAILQYPFFSPDAEPQVNYGGIGAVIGHEIGHGFDDQGSQYDADGNLRDWWTASDRAEFIKRSEALVAQYDTLVPKGLPADKHVNGALTVGENLADLGGLSIALSAYRIAAEKAKAQVRDRDVFLAWARIWRGKYRPAAVEEQLATDPHSPPEFRCNQVVRNISGFYDTFGVGPSDAMYLAPDKRVTIW</sequence>
<dbReference type="CDD" id="cd08662">
    <property type="entry name" value="M13"/>
    <property type="match status" value="1"/>
</dbReference>
<evidence type="ECO:0000256" key="3">
    <source>
        <dbReference type="ARBA" id="ARBA00022670"/>
    </source>
</evidence>
<keyword evidence="3" id="KW-0645">Protease</keyword>
<evidence type="ECO:0000259" key="9">
    <source>
        <dbReference type="Pfam" id="PF05649"/>
    </source>
</evidence>
<evidence type="ECO:0000256" key="1">
    <source>
        <dbReference type="ARBA" id="ARBA00001947"/>
    </source>
</evidence>
<evidence type="ECO:0000256" key="2">
    <source>
        <dbReference type="ARBA" id="ARBA00007357"/>
    </source>
</evidence>
<dbReference type="PRINTS" id="PR00786">
    <property type="entry name" value="NEPRILYSIN"/>
</dbReference>
<reference evidence="10 11" key="1">
    <citation type="submission" date="2022-06" db="EMBL/GenBank/DDBJ databases">
        <title>Genomic Encyclopedia of Archaeal and Bacterial Type Strains, Phase II (KMG-II): from individual species to whole genera.</title>
        <authorList>
            <person name="Goeker M."/>
        </authorList>
    </citation>
    <scope>NUCLEOTIDE SEQUENCE [LARGE SCALE GENOMIC DNA]</scope>
    <source>
        <strain evidence="10 11">DSM 45037</strain>
    </source>
</reference>
<keyword evidence="11" id="KW-1185">Reference proteome</keyword>
<dbReference type="EMBL" id="JAMTCG010000004">
    <property type="protein sequence ID" value="MCP2161092.1"/>
    <property type="molecule type" value="Genomic_DNA"/>
</dbReference>
<keyword evidence="6" id="KW-0862">Zinc</keyword>
<comment type="caution">
    <text evidence="10">The sequence shown here is derived from an EMBL/GenBank/DDBJ whole genome shotgun (WGS) entry which is preliminary data.</text>
</comment>
<organism evidence="10 11">
    <name type="scientific">Williamsia serinedens</name>
    <dbReference type="NCBI Taxonomy" id="391736"/>
    <lineage>
        <taxon>Bacteria</taxon>
        <taxon>Bacillati</taxon>
        <taxon>Actinomycetota</taxon>
        <taxon>Actinomycetes</taxon>
        <taxon>Mycobacteriales</taxon>
        <taxon>Nocardiaceae</taxon>
        <taxon>Williamsia</taxon>
    </lineage>
</organism>
<dbReference type="InterPro" id="IPR006311">
    <property type="entry name" value="TAT_signal"/>
</dbReference>
<dbReference type="InterPro" id="IPR008753">
    <property type="entry name" value="Peptidase_M13_N"/>
</dbReference>